<dbReference type="PATRIC" id="fig|502682.8.peg.2216"/>
<keyword evidence="2" id="KW-1185">Reference proteome</keyword>
<protein>
    <submittedName>
        <fullName evidence="1">Uncharacterized protein</fullName>
    </submittedName>
</protein>
<dbReference type="STRING" id="502682.BMF35_a1177"/>
<dbReference type="AlphaFoldDB" id="A0A0G9MRJ4"/>
<organism evidence="1 2">
    <name type="scientific">Aurantiacibacter gangjinensis</name>
    <dbReference type="NCBI Taxonomy" id="502682"/>
    <lineage>
        <taxon>Bacteria</taxon>
        <taxon>Pseudomonadati</taxon>
        <taxon>Pseudomonadota</taxon>
        <taxon>Alphaproteobacteria</taxon>
        <taxon>Sphingomonadales</taxon>
        <taxon>Erythrobacteraceae</taxon>
        <taxon>Aurantiacibacter</taxon>
    </lineage>
</organism>
<comment type="caution">
    <text evidence="1">The sequence shown here is derived from an EMBL/GenBank/DDBJ whole genome shotgun (WGS) entry which is preliminary data.</text>
</comment>
<evidence type="ECO:0000313" key="1">
    <source>
        <dbReference type="EMBL" id="KLE31943.1"/>
    </source>
</evidence>
<dbReference type="OrthoDB" id="7452565at2"/>
<dbReference type="Proteomes" id="UP000053070">
    <property type="component" value="Unassembled WGS sequence"/>
</dbReference>
<reference evidence="1 2" key="1">
    <citation type="submission" date="2015-04" db="EMBL/GenBank/DDBJ databases">
        <title>The draft genome sequence of Erythrobacr gangjinensis K7-2.</title>
        <authorList>
            <person name="Zhuang L."/>
            <person name="Liu Y."/>
            <person name="Shao Z."/>
        </authorList>
    </citation>
    <scope>NUCLEOTIDE SEQUENCE [LARGE SCALE GENOMIC DNA]</scope>
    <source>
        <strain evidence="1 2">K7-2</strain>
    </source>
</reference>
<sequence length="93" mass="9790">MSYEKDGEIHIDEQEASAGRGNGHVRVILAVSLFAAIALLSAIWIFGAFSQGDVEEEITMQANQEEVDGAEAGDIPVAVATVDGSEEPDIGTE</sequence>
<dbReference type="KEGG" id="egn:BMF35_a1177"/>
<accession>A0A0G9MRJ4</accession>
<evidence type="ECO:0000313" key="2">
    <source>
        <dbReference type="Proteomes" id="UP000053070"/>
    </source>
</evidence>
<gene>
    <name evidence="1" type="ORF">AAW01_10900</name>
</gene>
<dbReference type="EMBL" id="LBHC01000002">
    <property type="protein sequence ID" value="KLE31943.1"/>
    <property type="molecule type" value="Genomic_DNA"/>
</dbReference>
<name>A0A0G9MRJ4_9SPHN</name>
<proteinExistence type="predicted"/>
<dbReference type="RefSeq" id="WP_047007293.1">
    <property type="nucleotide sequence ID" value="NZ_CP018097.1"/>
</dbReference>